<evidence type="ECO:0000256" key="2">
    <source>
        <dbReference type="ARBA" id="ARBA00012438"/>
    </source>
</evidence>
<dbReference type="InterPro" id="IPR013656">
    <property type="entry name" value="PAS_4"/>
</dbReference>
<dbReference type="InterPro" id="IPR035965">
    <property type="entry name" value="PAS-like_dom_sf"/>
</dbReference>
<dbReference type="PROSITE" id="PS50109">
    <property type="entry name" value="HIS_KIN"/>
    <property type="match status" value="1"/>
</dbReference>
<keyword evidence="3" id="KW-0597">Phosphoprotein</keyword>
<dbReference type="SMART" id="SM00388">
    <property type="entry name" value="HisKA"/>
    <property type="match status" value="1"/>
</dbReference>
<evidence type="ECO:0000256" key="1">
    <source>
        <dbReference type="ARBA" id="ARBA00000085"/>
    </source>
</evidence>
<dbReference type="Pfam" id="PF00512">
    <property type="entry name" value="HisKA"/>
    <property type="match status" value="1"/>
</dbReference>
<gene>
    <name evidence="9" type="ORF">F0170_25970</name>
</gene>
<evidence type="ECO:0000313" key="9">
    <source>
        <dbReference type="EMBL" id="MPQ87119.1"/>
    </source>
</evidence>
<dbReference type="PANTHER" id="PTHR42878">
    <property type="entry name" value="TWO-COMPONENT HISTIDINE KINASE"/>
    <property type="match status" value="1"/>
</dbReference>
<dbReference type="AlphaFoldDB" id="A0A5N7K0E5"/>
<accession>A0A5N7K0E5</accession>
<dbReference type="GO" id="GO:0000156">
    <property type="term" value="F:phosphorelay response regulator activity"/>
    <property type="evidence" value="ECO:0007669"/>
    <property type="project" value="TreeGrafter"/>
</dbReference>
<dbReference type="GO" id="GO:0000155">
    <property type="term" value="F:phosphorelay sensor kinase activity"/>
    <property type="evidence" value="ECO:0007669"/>
    <property type="project" value="InterPro"/>
</dbReference>
<dbReference type="Gene3D" id="3.30.450.20">
    <property type="entry name" value="PAS domain"/>
    <property type="match status" value="1"/>
</dbReference>
<dbReference type="PROSITE" id="PS50112">
    <property type="entry name" value="PAS"/>
    <property type="match status" value="1"/>
</dbReference>
<dbReference type="Proteomes" id="UP000325438">
    <property type="component" value="Unassembled WGS sequence"/>
</dbReference>
<feature type="domain" description="PAS" evidence="8">
    <location>
        <begin position="1"/>
        <end position="43"/>
    </location>
</feature>
<dbReference type="InterPro" id="IPR036890">
    <property type="entry name" value="HATPase_C_sf"/>
</dbReference>
<dbReference type="GO" id="GO:0007234">
    <property type="term" value="P:osmosensory signaling via phosphorelay pathway"/>
    <property type="evidence" value="ECO:0007669"/>
    <property type="project" value="TreeGrafter"/>
</dbReference>
<evidence type="ECO:0000256" key="4">
    <source>
        <dbReference type="ARBA" id="ARBA00022679"/>
    </source>
</evidence>
<dbReference type="InterPro" id="IPR036097">
    <property type="entry name" value="HisK_dim/P_sf"/>
</dbReference>
<evidence type="ECO:0000256" key="6">
    <source>
        <dbReference type="ARBA" id="ARBA00023136"/>
    </source>
</evidence>
<organism evidence="9 10">
    <name type="scientific">Pseudomonas kitaguniensis</name>
    <dbReference type="NCBI Taxonomy" id="2607908"/>
    <lineage>
        <taxon>Bacteria</taxon>
        <taxon>Pseudomonadati</taxon>
        <taxon>Pseudomonadota</taxon>
        <taxon>Gammaproteobacteria</taxon>
        <taxon>Pseudomonadales</taxon>
        <taxon>Pseudomonadaceae</taxon>
        <taxon>Pseudomonas</taxon>
    </lineage>
</organism>
<evidence type="ECO:0000259" key="8">
    <source>
        <dbReference type="PROSITE" id="PS50112"/>
    </source>
</evidence>
<dbReference type="CDD" id="cd00075">
    <property type="entry name" value="HATPase"/>
    <property type="match status" value="1"/>
</dbReference>
<dbReference type="SUPFAM" id="SSF55874">
    <property type="entry name" value="ATPase domain of HSP90 chaperone/DNA topoisomerase II/histidine kinase"/>
    <property type="match status" value="1"/>
</dbReference>
<keyword evidence="5" id="KW-0418">Kinase</keyword>
<dbReference type="Gene3D" id="3.30.565.10">
    <property type="entry name" value="Histidine kinase-like ATPase, C-terminal domain"/>
    <property type="match status" value="1"/>
</dbReference>
<evidence type="ECO:0000313" key="10">
    <source>
        <dbReference type="Proteomes" id="UP000325438"/>
    </source>
</evidence>
<dbReference type="SMART" id="SM00387">
    <property type="entry name" value="HATPase_c"/>
    <property type="match status" value="1"/>
</dbReference>
<dbReference type="NCBIfam" id="TIGR00229">
    <property type="entry name" value="sensory_box"/>
    <property type="match status" value="1"/>
</dbReference>
<reference evidence="9 10" key="1">
    <citation type="submission" date="2019-09" db="EMBL/GenBank/DDBJ databases">
        <title>The draft genomes of Allium pathogen Pseudomonas sp.</title>
        <authorList>
            <person name="Fujikawa T."/>
            <person name="Sawada H."/>
        </authorList>
    </citation>
    <scope>NUCLEOTIDE SEQUENCE [LARGE SCALE GENOMIC DNA]</scope>
    <source>
        <strain evidence="9 10">MAFF 730085</strain>
    </source>
</reference>
<proteinExistence type="predicted"/>
<comment type="catalytic activity">
    <reaction evidence="1">
        <text>ATP + protein L-histidine = ADP + protein N-phospho-L-histidine.</text>
        <dbReference type="EC" id="2.7.13.3"/>
    </reaction>
</comment>
<dbReference type="RefSeq" id="WP_152751644.1">
    <property type="nucleotide sequence ID" value="NZ_VUBA01000200.1"/>
</dbReference>
<dbReference type="EMBL" id="VUBA01000200">
    <property type="protein sequence ID" value="MPQ87119.1"/>
    <property type="molecule type" value="Genomic_DNA"/>
</dbReference>
<feature type="domain" description="Histidine kinase" evidence="7">
    <location>
        <begin position="168"/>
        <end position="377"/>
    </location>
</feature>
<dbReference type="CDD" id="cd00082">
    <property type="entry name" value="HisKA"/>
    <property type="match status" value="1"/>
</dbReference>
<dbReference type="GO" id="GO:0016020">
    <property type="term" value="C:membrane"/>
    <property type="evidence" value="ECO:0007669"/>
    <property type="project" value="UniProtKB-SubCell"/>
</dbReference>
<evidence type="ECO:0000256" key="5">
    <source>
        <dbReference type="ARBA" id="ARBA00022777"/>
    </source>
</evidence>
<dbReference type="PRINTS" id="PR00344">
    <property type="entry name" value="BCTRLSENSOR"/>
</dbReference>
<dbReference type="InterPro" id="IPR000014">
    <property type="entry name" value="PAS"/>
</dbReference>
<evidence type="ECO:0000259" key="7">
    <source>
        <dbReference type="PROSITE" id="PS50109"/>
    </source>
</evidence>
<evidence type="ECO:0000256" key="3">
    <source>
        <dbReference type="ARBA" id="ARBA00022553"/>
    </source>
</evidence>
<dbReference type="InterPro" id="IPR050351">
    <property type="entry name" value="BphY/WalK/GraS-like"/>
</dbReference>
<dbReference type="EC" id="2.7.13.3" evidence="2"/>
<dbReference type="Gene3D" id="1.10.287.130">
    <property type="match status" value="1"/>
</dbReference>
<dbReference type="InterPro" id="IPR005467">
    <property type="entry name" value="His_kinase_dom"/>
</dbReference>
<dbReference type="SUPFAM" id="SSF47384">
    <property type="entry name" value="Homodimeric domain of signal transducing histidine kinase"/>
    <property type="match status" value="1"/>
</dbReference>
<dbReference type="Pfam" id="PF02518">
    <property type="entry name" value="HATPase_c"/>
    <property type="match status" value="1"/>
</dbReference>
<dbReference type="SMART" id="SM00091">
    <property type="entry name" value="PAS"/>
    <property type="match status" value="1"/>
</dbReference>
<sequence>MPSELFDSAACALAVTAEDGTILQANARFSEWFGFSAAELCGRRFQDLLTMGGRIFHQTHLAPMLRLRGGVSEVKLDMLHSDGRKVTVLLNGNKREQAGAVVYDLALFGTTDRDKYERELLNARNLAEARLQERTATEIALQQAQAELSEAYAIAQRRALFAEQMVAIVSHDLKNPLTAIRMASDFLSRDQRTAKESQLLGHIAQSSERAQRMIADLLDFTQARVGHGITIKAAALDLHEVIQRAVDELRVAFPKAMLEHQTEGTGQACLDADRVQQIIGNLVANSVAYGDLLRPITITSRLGAGGCEISVHNHGAVIPAALIAVLFEPMTRGTDQGSDVRSVGLGLYIVRELARVHGGDVAVSSCATNGTTFTVKF</sequence>
<dbReference type="PANTHER" id="PTHR42878:SF13">
    <property type="entry name" value="HISTIDINE KINASE"/>
    <property type="match status" value="1"/>
</dbReference>
<protein>
    <recommendedName>
        <fullName evidence="2">histidine kinase</fullName>
        <ecNumber evidence="2">2.7.13.3</ecNumber>
    </recommendedName>
</protein>
<dbReference type="InterPro" id="IPR003661">
    <property type="entry name" value="HisK_dim/P_dom"/>
</dbReference>
<dbReference type="SUPFAM" id="SSF55785">
    <property type="entry name" value="PYP-like sensor domain (PAS domain)"/>
    <property type="match status" value="1"/>
</dbReference>
<dbReference type="CDD" id="cd00130">
    <property type="entry name" value="PAS"/>
    <property type="match status" value="1"/>
</dbReference>
<dbReference type="InterPro" id="IPR003594">
    <property type="entry name" value="HATPase_dom"/>
</dbReference>
<name>A0A5N7K0E5_9PSED</name>
<dbReference type="GO" id="GO:0030295">
    <property type="term" value="F:protein kinase activator activity"/>
    <property type="evidence" value="ECO:0007669"/>
    <property type="project" value="TreeGrafter"/>
</dbReference>
<dbReference type="Pfam" id="PF08448">
    <property type="entry name" value="PAS_4"/>
    <property type="match status" value="1"/>
</dbReference>
<keyword evidence="4" id="KW-0808">Transferase</keyword>
<keyword evidence="6" id="KW-0472">Membrane</keyword>
<comment type="caution">
    <text evidence="9">The sequence shown here is derived from an EMBL/GenBank/DDBJ whole genome shotgun (WGS) entry which is preliminary data.</text>
</comment>
<dbReference type="InterPro" id="IPR004358">
    <property type="entry name" value="Sig_transdc_His_kin-like_C"/>
</dbReference>